<evidence type="ECO:0000313" key="2">
    <source>
        <dbReference type="Proteomes" id="UP000760494"/>
    </source>
</evidence>
<comment type="caution">
    <text evidence="1">The sequence shown here is derived from an EMBL/GenBank/DDBJ whole genome shotgun (WGS) entry which is preliminary data.</text>
</comment>
<dbReference type="AlphaFoldDB" id="A0A9Q9RW84"/>
<gene>
    <name evidence="1" type="ORF">C2S_10947</name>
</gene>
<dbReference type="GO" id="GO:0020037">
    <property type="term" value="F:heme binding"/>
    <property type="evidence" value="ECO:0007669"/>
    <property type="project" value="InterPro"/>
</dbReference>
<accession>A0A9Q9RW84</accession>
<dbReference type="EMBL" id="CABFJX010000391">
    <property type="protein sequence ID" value="VTT78227.1"/>
    <property type="molecule type" value="Genomic_DNA"/>
</dbReference>
<sequence>MQNWLYYCNLSVFPDPDRFLPERWFKETPKIKSSFISFSLAGALLGYKFRVTEEIKDWEMEIEDRFNIAPYGRRLMLSALLTD</sequence>
<reference evidence="1" key="1">
    <citation type="submission" date="2019-05" db="EMBL/GenBank/DDBJ databases">
        <authorList>
            <person name="Piombo E."/>
        </authorList>
    </citation>
    <scope>NUCLEOTIDE SEQUENCE</scope>
    <source>
        <strain evidence="1">C2S</strain>
    </source>
</reference>
<dbReference type="GO" id="GO:0005506">
    <property type="term" value="F:iron ion binding"/>
    <property type="evidence" value="ECO:0007669"/>
    <property type="project" value="InterPro"/>
</dbReference>
<dbReference type="InterPro" id="IPR036396">
    <property type="entry name" value="Cyt_P450_sf"/>
</dbReference>
<proteinExistence type="predicted"/>
<dbReference type="GO" id="GO:0004497">
    <property type="term" value="F:monooxygenase activity"/>
    <property type="evidence" value="ECO:0007669"/>
    <property type="project" value="InterPro"/>
</dbReference>
<dbReference type="GO" id="GO:0016705">
    <property type="term" value="F:oxidoreductase activity, acting on paired donors, with incorporation or reduction of molecular oxygen"/>
    <property type="evidence" value="ECO:0007669"/>
    <property type="project" value="InterPro"/>
</dbReference>
<name>A0A9Q9RW84_FUSFU</name>
<organism evidence="1 2">
    <name type="scientific">Fusarium fujikuroi</name>
    <name type="common">Bakanae and foot rot disease fungus</name>
    <name type="synonym">Gibberella fujikuroi</name>
    <dbReference type="NCBI Taxonomy" id="5127"/>
    <lineage>
        <taxon>Eukaryota</taxon>
        <taxon>Fungi</taxon>
        <taxon>Dikarya</taxon>
        <taxon>Ascomycota</taxon>
        <taxon>Pezizomycotina</taxon>
        <taxon>Sordariomycetes</taxon>
        <taxon>Hypocreomycetidae</taxon>
        <taxon>Hypocreales</taxon>
        <taxon>Nectriaceae</taxon>
        <taxon>Fusarium</taxon>
        <taxon>Fusarium fujikuroi species complex</taxon>
    </lineage>
</organism>
<dbReference type="SUPFAM" id="SSF48264">
    <property type="entry name" value="Cytochrome P450"/>
    <property type="match status" value="1"/>
</dbReference>
<protein>
    <submittedName>
        <fullName evidence="1">Uncharacterized protein</fullName>
    </submittedName>
</protein>
<dbReference type="Proteomes" id="UP000760494">
    <property type="component" value="Unassembled WGS sequence"/>
</dbReference>
<dbReference type="Gene3D" id="1.10.630.10">
    <property type="entry name" value="Cytochrome P450"/>
    <property type="match status" value="1"/>
</dbReference>
<evidence type="ECO:0000313" key="1">
    <source>
        <dbReference type="EMBL" id="VTT78227.1"/>
    </source>
</evidence>